<sequence length="128" mass="14164">MSNLVNAFLATVGKKQSQIVEIKDVGSVGVLTSLTMKQRAEYFNERKSLEDSKGNALLLQTTVFDPETEEHIFKKLSLDDINNLPTYVTDPLIKVALQAIGVTPEMIAQQANKEVEPEELKNSANDQS</sequence>
<dbReference type="AlphaFoldDB" id="A0A7S7AIP3"/>
<evidence type="ECO:0000313" key="2">
    <source>
        <dbReference type="Proteomes" id="UP000593966"/>
    </source>
</evidence>
<name>A0A7S7AIP3_9GAMM</name>
<reference evidence="1 2" key="1">
    <citation type="submission" date="2020-02" db="EMBL/GenBank/DDBJ databases">
        <title>Tigecycline-resistant Acinetobacter species from pigs and migratory birds.</title>
        <authorList>
            <person name="Chen C."/>
            <person name="Sun J."/>
            <person name="Liao X.-P."/>
            <person name="Liu Y.-H."/>
        </authorList>
    </citation>
    <scope>NUCLEOTIDE SEQUENCE [LARGE SCALE GENOMIC DNA]</scope>
    <source>
        <strain evidence="1 2">YH12207_T</strain>
    </source>
</reference>
<organism evidence="1 2">
    <name type="scientific">Acinetobacter piscicola</name>
    <dbReference type="NCBI Taxonomy" id="2006115"/>
    <lineage>
        <taxon>Bacteria</taxon>
        <taxon>Pseudomonadati</taxon>
        <taxon>Pseudomonadota</taxon>
        <taxon>Gammaproteobacteria</taxon>
        <taxon>Moraxellales</taxon>
        <taxon>Moraxellaceae</taxon>
        <taxon>Acinetobacter</taxon>
    </lineage>
</organism>
<evidence type="ECO:0008006" key="3">
    <source>
        <dbReference type="Google" id="ProtNLM"/>
    </source>
</evidence>
<dbReference type="Proteomes" id="UP000593966">
    <property type="component" value="Chromosome"/>
</dbReference>
<dbReference type="EMBL" id="CP048659">
    <property type="protein sequence ID" value="QOW47241.1"/>
    <property type="molecule type" value="Genomic_DNA"/>
</dbReference>
<dbReference type="RefSeq" id="WP_180045033.1">
    <property type="nucleotide sequence ID" value="NZ_CP048659.1"/>
</dbReference>
<gene>
    <name evidence="1" type="ORF">G0028_15900</name>
</gene>
<proteinExistence type="predicted"/>
<keyword evidence="2" id="KW-1185">Reference proteome</keyword>
<protein>
    <recommendedName>
        <fullName evidence="3">Phage tail protein</fullName>
    </recommendedName>
</protein>
<accession>A0A7S7AIP3</accession>
<evidence type="ECO:0000313" key="1">
    <source>
        <dbReference type="EMBL" id="QOW47241.1"/>
    </source>
</evidence>